<dbReference type="PANTHER" id="PTHR43768">
    <property type="entry name" value="TREHALOSE 6-PHOSPHATE PHOSPHATASE"/>
    <property type="match status" value="1"/>
</dbReference>
<name>A0A835V1K7_VANPL</name>
<evidence type="ECO:0000313" key="8">
    <source>
        <dbReference type="Proteomes" id="UP000636800"/>
    </source>
</evidence>
<dbReference type="GO" id="GO:0005992">
    <property type="term" value="P:trehalose biosynthetic process"/>
    <property type="evidence" value="ECO:0007669"/>
    <property type="project" value="UniProtKB-UniPathway"/>
</dbReference>
<evidence type="ECO:0000256" key="2">
    <source>
        <dbReference type="ARBA" id="ARBA00001968"/>
    </source>
</evidence>
<dbReference type="Pfam" id="PF02358">
    <property type="entry name" value="Trehalose_PPase"/>
    <property type="match status" value="1"/>
</dbReference>
<dbReference type="InterPro" id="IPR023214">
    <property type="entry name" value="HAD_sf"/>
</dbReference>
<comment type="caution">
    <text evidence="7">The sequence shown here is derived from an EMBL/GenBank/DDBJ whole genome shotgun (WGS) entry which is preliminary data.</text>
</comment>
<evidence type="ECO:0000256" key="4">
    <source>
        <dbReference type="ARBA" id="ARBA00008770"/>
    </source>
</evidence>
<sequence>MSDAMRDAVREAARYFPTAIVSGRCRDKVYNFVRLAELYYAGSHGMDIKVPAKKSSFRKANSKAVLFQPASKFLPMIDEVYKTLLDATKSTPGVKVENNKFCLSVHFRCVDEKRWTFLADQVMSVLMEYPMLRLTSGRKVLEIRPIIKWDKGKAMEFLLESLGFADCKDVLPLYIGDDRTDEDAFRVLKNRGQGFGILVSKVPKETSASYSLREPTEVMDFLQRLVEWKRLAFKCDLSRMEAAFAF</sequence>
<dbReference type="PANTHER" id="PTHR43768:SF3">
    <property type="entry name" value="TREHALOSE 6-PHOSPHATE PHOSPHATASE"/>
    <property type="match status" value="1"/>
</dbReference>
<dbReference type="GO" id="GO:0004805">
    <property type="term" value="F:trehalose-phosphatase activity"/>
    <property type="evidence" value="ECO:0007669"/>
    <property type="project" value="UniProtKB-EC"/>
</dbReference>
<dbReference type="SUPFAM" id="SSF56784">
    <property type="entry name" value="HAD-like"/>
    <property type="match status" value="1"/>
</dbReference>
<comment type="similarity">
    <text evidence="4 6">Belongs to the trehalose phosphatase family.</text>
</comment>
<comment type="catalytic activity">
    <reaction evidence="1 6">
        <text>alpha,alpha-trehalose 6-phosphate + H2O = alpha,alpha-trehalose + phosphate</text>
        <dbReference type="Rhea" id="RHEA:23420"/>
        <dbReference type="ChEBI" id="CHEBI:15377"/>
        <dbReference type="ChEBI" id="CHEBI:16551"/>
        <dbReference type="ChEBI" id="CHEBI:43474"/>
        <dbReference type="ChEBI" id="CHEBI:58429"/>
        <dbReference type="EC" id="3.1.3.12"/>
    </reaction>
</comment>
<dbReference type="Gene3D" id="3.40.50.1000">
    <property type="entry name" value="HAD superfamily/HAD-like"/>
    <property type="match status" value="2"/>
</dbReference>
<evidence type="ECO:0000256" key="1">
    <source>
        <dbReference type="ARBA" id="ARBA00000500"/>
    </source>
</evidence>
<organism evidence="7 8">
    <name type="scientific">Vanilla planifolia</name>
    <name type="common">Vanilla</name>
    <dbReference type="NCBI Taxonomy" id="51239"/>
    <lineage>
        <taxon>Eukaryota</taxon>
        <taxon>Viridiplantae</taxon>
        <taxon>Streptophyta</taxon>
        <taxon>Embryophyta</taxon>
        <taxon>Tracheophyta</taxon>
        <taxon>Spermatophyta</taxon>
        <taxon>Magnoliopsida</taxon>
        <taxon>Liliopsida</taxon>
        <taxon>Asparagales</taxon>
        <taxon>Orchidaceae</taxon>
        <taxon>Vanilloideae</taxon>
        <taxon>Vanilleae</taxon>
        <taxon>Vanilla</taxon>
    </lineage>
</organism>
<dbReference type="AlphaFoldDB" id="A0A835V1K7"/>
<dbReference type="UniPathway" id="UPA00299"/>
<comment type="pathway">
    <text evidence="3 6">Glycan biosynthesis; trehalose biosynthesis.</text>
</comment>
<dbReference type="FunFam" id="3.40.50.1000:FF:000073">
    <property type="entry name" value="Trehalose 6-phosphate phosphatase"/>
    <property type="match status" value="1"/>
</dbReference>
<comment type="cofactor">
    <cofactor evidence="2 6">
        <name>a divalent metal cation</name>
        <dbReference type="ChEBI" id="CHEBI:60240"/>
    </cofactor>
</comment>
<gene>
    <name evidence="7" type="ORF">HPP92_011228</name>
</gene>
<proteinExistence type="inferred from homology"/>
<dbReference type="Proteomes" id="UP000636800">
    <property type="component" value="Chromosome 5"/>
</dbReference>
<accession>A0A835V1K7</accession>
<comment type="function">
    <text evidence="6">Removes the phosphate from trehalose 6-phosphate to produce free trehalose.</text>
</comment>
<dbReference type="NCBIfam" id="TIGR00685">
    <property type="entry name" value="T6PP"/>
    <property type="match status" value="1"/>
</dbReference>
<dbReference type="EC" id="3.1.3.12" evidence="6"/>
<evidence type="ECO:0000256" key="5">
    <source>
        <dbReference type="ARBA" id="ARBA00022801"/>
    </source>
</evidence>
<reference evidence="7 8" key="1">
    <citation type="journal article" date="2020" name="Nat. Food">
        <title>A phased Vanilla planifolia genome enables genetic improvement of flavour and production.</title>
        <authorList>
            <person name="Hasing T."/>
            <person name="Tang H."/>
            <person name="Brym M."/>
            <person name="Khazi F."/>
            <person name="Huang T."/>
            <person name="Chambers A.H."/>
        </authorList>
    </citation>
    <scope>NUCLEOTIDE SEQUENCE [LARGE SCALE GENOMIC DNA]</scope>
    <source>
        <tissue evidence="7">Leaf</tissue>
    </source>
</reference>
<protein>
    <recommendedName>
        <fullName evidence="6">Trehalose 6-phosphate phosphatase</fullName>
        <ecNumber evidence="6">3.1.3.12</ecNumber>
    </recommendedName>
</protein>
<dbReference type="InterPro" id="IPR003337">
    <property type="entry name" value="Trehalose_PPase"/>
</dbReference>
<dbReference type="OrthoDB" id="753675at2759"/>
<evidence type="ECO:0000313" key="7">
    <source>
        <dbReference type="EMBL" id="KAG0480370.1"/>
    </source>
</evidence>
<keyword evidence="8" id="KW-1185">Reference proteome</keyword>
<keyword evidence="5 6" id="KW-0378">Hydrolase</keyword>
<evidence type="ECO:0000256" key="3">
    <source>
        <dbReference type="ARBA" id="ARBA00005199"/>
    </source>
</evidence>
<dbReference type="InterPro" id="IPR044651">
    <property type="entry name" value="OTSB-like"/>
</dbReference>
<evidence type="ECO:0000256" key="6">
    <source>
        <dbReference type="RuleBase" id="RU361117"/>
    </source>
</evidence>
<dbReference type="InterPro" id="IPR036412">
    <property type="entry name" value="HAD-like_sf"/>
</dbReference>
<dbReference type="EMBL" id="JADCNL010000005">
    <property type="protein sequence ID" value="KAG0480370.1"/>
    <property type="molecule type" value="Genomic_DNA"/>
</dbReference>